<evidence type="ECO:0000313" key="5">
    <source>
        <dbReference type="Proteomes" id="UP000192468"/>
    </source>
</evidence>
<dbReference type="EMBL" id="FWXH01000007">
    <property type="protein sequence ID" value="SMC24693.1"/>
    <property type="molecule type" value="Genomic_DNA"/>
</dbReference>
<dbReference type="InterPro" id="IPR002347">
    <property type="entry name" value="SDR_fam"/>
</dbReference>
<dbReference type="PANTHER" id="PTHR42901:SF1">
    <property type="entry name" value="ALCOHOL DEHYDROGENASE"/>
    <property type="match status" value="1"/>
</dbReference>
<evidence type="ECO:0000256" key="2">
    <source>
        <dbReference type="ARBA" id="ARBA00023002"/>
    </source>
</evidence>
<evidence type="ECO:0008006" key="6">
    <source>
        <dbReference type="Google" id="ProtNLM"/>
    </source>
</evidence>
<dbReference type="PRINTS" id="PR00080">
    <property type="entry name" value="SDRFAMILY"/>
</dbReference>
<comment type="similarity">
    <text evidence="1 3">Belongs to the short-chain dehydrogenases/reductases (SDR) family.</text>
</comment>
<dbReference type="Proteomes" id="UP000192468">
    <property type="component" value="Unassembled WGS sequence"/>
</dbReference>
<dbReference type="SUPFAM" id="SSF51735">
    <property type="entry name" value="NAD(P)-binding Rossmann-fold domains"/>
    <property type="match status" value="1"/>
</dbReference>
<dbReference type="Gene3D" id="3.40.50.720">
    <property type="entry name" value="NAD(P)-binding Rossmann-like Domain"/>
    <property type="match status" value="1"/>
</dbReference>
<dbReference type="CDD" id="cd05233">
    <property type="entry name" value="SDR_c"/>
    <property type="match status" value="1"/>
</dbReference>
<gene>
    <name evidence="4" type="ORF">SAMN02745134_02267</name>
</gene>
<dbReference type="STRING" id="1121291.SAMN02745134_02267"/>
<organism evidence="4 5">
    <name type="scientific">Clostridium acidisoli DSM 12555</name>
    <dbReference type="NCBI Taxonomy" id="1121291"/>
    <lineage>
        <taxon>Bacteria</taxon>
        <taxon>Bacillati</taxon>
        <taxon>Bacillota</taxon>
        <taxon>Clostridia</taxon>
        <taxon>Eubacteriales</taxon>
        <taxon>Clostridiaceae</taxon>
        <taxon>Clostridium</taxon>
    </lineage>
</organism>
<reference evidence="4 5" key="1">
    <citation type="submission" date="2017-04" db="EMBL/GenBank/DDBJ databases">
        <authorList>
            <person name="Afonso C.L."/>
            <person name="Miller P.J."/>
            <person name="Scott M.A."/>
            <person name="Spackman E."/>
            <person name="Goraichik I."/>
            <person name="Dimitrov K.M."/>
            <person name="Suarez D.L."/>
            <person name="Swayne D.E."/>
        </authorList>
    </citation>
    <scope>NUCLEOTIDE SEQUENCE [LARGE SCALE GENOMIC DNA]</scope>
    <source>
        <strain evidence="4 5">DSM 12555</strain>
    </source>
</reference>
<dbReference type="InterPro" id="IPR036291">
    <property type="entry name" value="NAD(P)-bd_dom_sf"/>
</dbReference>
<name>A0A1W1XL38_9CLOT</name>
<evidence type="ECO:0000313" key="4">
    <source>
        <dbReference type="EMBL" id="SMC24693.1"/>
    </source>
</evidence>
<dbReference type="AlphaFoldDB" id="A0A1W1XL38"/>
<proteinExistence type="inferred from homology"/>
<accession>A0A1W1XL38</accession>
<dbReference type="PRINTS" id="PR00081">
    <property type="entry name" value="GDHRDH"/>
</dbReference>
<dbReference type="Pfam" id="PF00106">
    <property type="entry name" value="adh_short"/>
    <property type="match status" value="1"/>
</dbReference>
<dbReference type="RefSeq" id="WP_084116098.1">
    <property type="nucleotide sequence ID" value="NZ_FWXH01000007.1"/>
</dbReference>
<keyword evidence="5" id="KW-1185">Reference proteome</keyword>
<evidence type="ECO:0000256" key="1">
    <source>
        <dbReference type="ARBA" id="ARBA00006484"/>
    </source>
</evidence>
<keyword evidence="2" id="KW-0560">Oxidoreductase</keyword>
<evidence type="ECO:0000256" key="3">
    <source>
        <dbReference type="RuleBase" id="RU000363"/>
    </source>
</evidence>
<dbReference type="PANTHER" id="PTHR42901">
    <property type="entry name" value="ALCOHOL DEHYDROGENASE"/>
    <property type="match status" value="1"/>
</dbReference>
<dbReference type="PIRSF" id="PIRSF000126">
    <property type="entry name" value="11-beta-HSD1"/>
    <property type="match status" value="1"/>
</dbReference>
<sequence length="257" mass="28432">MQNVLITGASSGIGLELAKIFAKNNYNLILVARSRDELRKIADSLEMKFPIKVHVIVKDLCEEFSAEEVFNEIKKLNLKIDILINNAGIGNVGLFSSISIEKDMEMIQLNIIALTKLTKLFAEEMIKMKKGKILNVASTGSFTPGPYIAIYYATKAYVLSFSRAVSEELKPYNITVSALCPGATKTNFAKRAGRKDSTLASNPSKIAKIAYKQLLRDKRVIVPGITNKILVKLPSNLVMKMVGKYQRGLTDNNKADL</sequence>
<protein>
    <recommendedName>
        <fullName evidence="6">Short-chain dehydrogenase</fullName>
    </recommendedName>
</protein>
<dbReference type="GO" id="GO:0016491">
    <property type="term" value="F:oxidoreductase activity"/>
    <property type="evidence" value="ECO:0007669"/>
    <property type="project" value="UniProtKB-KW"/>
</dbReference>